<evidence type="ECO:0000256" key="1">
    <source>
        <dbReference type="ARBA" id="ARBA00004651"/>
    </source>
</evidence>
<dbReference type="PANTHER" id="PTHR42703">
    <property type="entry name" value="NADH DEHYDROGENASE"/>
    <property type="match status" value="1"/>
</dbReference>
<feature type="transmembrane region" description="Helical" evidence="8">
    <location>
        <begin position="6"/>
        <end position="23"/>
    </location>
</feature>
<dbReference type="InterPro" id="IPR003918">
    <property type="entry name" value="NADH_UbQ_OxRdtase"/>
</dbReference>
<evidence type="ECO:0000259" key="9">
    <source>
        <dbReference type="Pfam" id="PF00361"/>
    </source>
</evidence>
<feature type="transmembrane region" description="Helical" evidence="8">
    <location>
        <begin position="124"/>
        <end position="150"/>
    </location>
</feature>
<organism evidence="10 11">
    <name type="scientific">Aquincola tertiaricarbonis</name>
    <dbReference type="NCBI Taxonomy" id="391953"/>
    <lineage>
        <taxon>Bacteria</taxon>
        <taxon>Pseudomonadati</taxon>
        <taxon>Pseudomonadota</taxon>
        <taxon>Betaproteobacteria</taxon>
        <taxon>Burkholderiales</taxon>
        <taxon>Sphaerotilaceae</taxon>
        <taxon>Aquincola</taxon>
    </lineage>
</organism>
<dbReference type="PRINTS" id="PR01437">
    <property type="entry name" value="NUOXDRDTASE4"/>
</dbReference>
<evidence type="ECO:0000313" key="11">
    <source>
        <dbReference type="Proteomes" id="UP001056201"/>
    </source>
</evidence>
<keyword evidence="4 7" id="KW-0812">Transmembrane</keyword>
<sequence>MSELIVAPILLPMLAAVLMLAAQHRRRWHLAINLVATTGGLVLALALLHAVKGNGAPGAVAVYLPGNWNVPFGIVLAADRLSALMLVLTAVVALAALVFAVARWDRAGVYFHPLFQLQLMGLNGVFLTADLFNLFVFFEVMLSASYGLLLHGSGRWRVRAGLHYLVINLAASSLFLVGVSMLYGVTGTLNMADMAQRILAVPAEDRGLLHAGAAILAIAFLTKAAMWPLNFWLVPAYTAASAPVGALFAIMTKVGLYTILRLWSLMFPAGAGDSAYFGGRWLLLAGIATLAVAALSMLASQKIDRLAALAVVVSSGTLMAAISFAQPGITAGALFYLLSSTLALAALFLLAELIERSRQVESEGAQADARSLAFPAEDLEPSEFDESGEPLTGRAIPAAMAFLGVSFIACTLLVAGMPPLSGFVAKFSMLSALINGQGLGNFQPEATSRQAWLLLALLIGSGLLSLWSLTGAGVRYFWTPLHRPVPHLKIIECAPIAGLLLACVLLTVHAEAVLRYTRATAEALQKPSLYIDAVMTTQPLPQPTDGDVGVLP</sequence>
<dbReference type="RefSeq" id="WP_250197425.1">
    <property type="nucleotide sequence ID" value="NZ_CP097636.1"/>
</dbReference>
<accession>A0ABY4S856</accession>
<dbReference type="InterPro" id="IPR050586">
    <property type="entry name" value="CPA3_Na-H_Antiporter_D"/>
</dbReference>
<feature type="transmembrane region" description="Helical" evidence="8">
    <location>
        <begin position="237"/>
        <end position="260"/>
    </location>
</feature>
<feature type="transmembrane region" description="Helical" evidence="8">
    <location>
        <begin position="451"/>
        <end position="469"/>
    </location>
</feature>
<dbReference type="PANTHER" id="PTHR42703:SF1">
    <property type="entry name" value="NA(+)_H(+) ANTIPORTER SUBUNIT D1"/>
    <property type="match status" value="1"/>
</dbReference>
<evidence type="ECO:0000256" key="5">
    <source>
        <dbReference type="ARBA" id="ARBA00022989"/>
    </source>
</evidence>
<feature type="transmembrane region" description="Helical" evidence="8">
    <location>
        <begin position="162"/>
        <end position="187"/>
    </location>
</feature>
<reference evidence="10" key="1">
    <citation type="submission" date="2022-05" db="EMBL/GenBank/DDBJ databases">
        <title>An RpoN-dependent PEP-CTERM gene is involved in floc formation of an Aquincola tertiaricarbonis strain.</title>
        <authorList>
            <person name="Qiu D."/>
            <person name="Xia M."/>
        </authorList>
    </citation>
    <scope>NUCLEOTIDE SEQUENCE</scope>
    <source>
        <strain evidence="10">RN12</strain>
    </source>
</reference>
<dbReference type="InterPro" id="IPR001750">
    <property type="entry name" value="ND/Mrp_TM"/>
</dbReference>
<feature type="transmembrane region" description="Helical" evidence="8">
    <location>
        <begin position="56"/>
        <end position="76"/>
    </location>
</feature>
<comment type="subcellular location">
    <subcellularLocation>
        <location evidence="1">Cell membrane</location>
        <topology evidence="1">Multi-pass membrane protein</topology>
    </subcellularLocation>
    <subcellularLocation>
        <location evidence="7">Membrane</location>
        <topology evidence="7">Multi-pass membrane protein</topology>
    </subcellularLocation>
</comment>
<feature type="transmembrane region" description="Helical" evidence="8">
    <location>
        <begin position="30"/>
        <end position="50"/>
    </location>
</feature>
<dbReference type="EMBL" id="CP097636">
    <property type="protein sequence ID" value="URI09193.1"/>
    <property type="molecule type" value="Genomic_DNA"/>
</dbReference>
<evidence type="ECO:0000256" key="3">
    <source>
        <dbReference type="ARBA" id="ARBA00022475"/>
    </source>
</evidence>
<evidence type="ECO:0000256" key="4">
    <source>
        <dbReference type="ARBA" id="ARBA00022692"/>
    </source>
</evidence>
<evidence type="ECO:0000256" key="2">
    <source>
        <dbReference type="ARBA" id="ARBA00005346"/>
    </source>
</evidence>
<dbReference type="Pfam" id="PF00361">
    <property type="entry name" value="Proton_antipo_M"/>
    <property type="match status" value="1"/>
</dbReference>
<feature type="transmembrane region" description="Helical" evidence="8">
    <location>
        <begin position="280"/>
        <end position="299"/>
    </location>
</feature>
<evidence type="ECO:0000313" key="10">
    <source>
        <dbReference type="EMBL" id="URI09193.1"/>
    </source>
</evidence>
<dbReference type="Proteomes" id="UP001056201">
    <property type="component" value="Chromosome 2"/>
</dbReference>
<name>A0ABY4S856_AQUTE</name>
<gene>
    <name evidence="10" type="ORF">MW290_26885</name>
</gene>
<evidence type="ECO:0000256" key="7">
    <source>
        <dbReference type="RuleBase" id="RU000320"/>
    </source>
</evidence>
<proteinExistence type="inferred from homology"/>
<dbReference type="NCBIfam" id="NF009309">
    <property type="entry name" value="PRK12666.1"/>
    <property type="match status" value="1"/>
</dbReference>
<feature type="transmembrane region" description="Helical" evidence="8">
    <location>
        <begin position="83"/>
        <end position="104"/>
    </location>
</feature>
<keyword evidence="6 8" id="KW-0472">Membrane</keyword>
<feature type="transmembrane region" description="Helical" evidence="8">
    <location>
        <begin position="395"/>
        <end position="414"/>
    </location>
</feature>
<keyword evidence="5 8" id="KW-1133">Transmembrane helix</keyword>
<feature type="transmembrane region" description="Helical" evidence="8">
    <location>
        <begin position="306"/>
        <end position="325"/>
    </location>
</feature>
<evidence type="ECO:0000256" key="6">
    <source>
        <dbReference type="ARBA" id="ARBA00023136"/>
    </source>
</evidence>
<keyword evidence="11" id="KW-1185">Reference proteome</keyword>
<protein>
    <submittedName>
        <fullName evidence="10">Monovalent cation/H+ antiporter subunit D</fullName>
    </submittedName>
</protein>
<feature type="transmembrane region" description="Helical" evidence="8">
    <location>
        <begin position="207"/>
        <end position="225"/>
    </location>
</feature>
<comment type="similarity">
    <text evidence="2">Belongs to the CPA3 antiporters (TC 2.A.63) subunit D family.</text>
</comment>
<feature type="domain" description="NADH:quinone oxidoreductase/Mrp antiporter transmembrane" evidence="9">
    <location>
        <begin position="130"/>
        <end position="359"/>
    </location>
</feature>
<keyword evidence="3" id="KW-1003">Cell membrane</keyword>
<evidence type="ECO:0000256" key="8">
    <source>
        <dbReference type="SAM" id="Phobius"/>
    </source>
</evidence>
<feature type="transmembrane region" description="Helical" evidence="8">
    <location>
        <begin position="331"/>
        <end position="351"/>
    </location>
</feature>